<sequence>MSEFGSTHFWKLENTDRDLEAVKATGIEGKVGSGAKKSLDGEEVKQILMADPRLNRDLEDEFIPWVQENFPDGNVVLQQDGAPAHTAWATQVFLSPDANSLDYAFWPQIESKACKLCPPNIAALKAAVNQEWVGMDEDSVVKVCQAFTKCLMAIVTANGGYIE</sequence>
<dbReference type="EMBL" id="CP045898">
    <property type="protein sequence ID" value="QQP39954.1"/>
    <property type="molecule type" value="Genomic_DNA"/>
</dbReference>
<dbReference type="InterPro" id="IPR036397">
    <property type="entry name" value="RNaseH_sf"/>
</dbReference>
<name>A0A7T8JZB7_CALRO</name>
<dbReference type="Proteomes" id="UP000595437">
    <property type="component" value="Chromosome 9"/>
</dbReference>
<organism evidence="1 2">
    <name type="scientific">Caligus rogercresseyi</name>
    <name type="common">Sea louse</name>
    <dbReference type="NCBI Taxonomy" id="217165"/>
    <lineage>
        <taxon>Eukaryota</taxon>
        <taxon>Metazoa</taxon>
        <taxon>Ecdysozoa</taxon>
        <taxon>Arthropoda</taxon>
        <taxon>Crustacea</taxon>
        <taxon>Multicrustacea</taxon>
        <taxon>Hexanauplia</taxon>
        <taxon>Copepoda</taxon>
        <taxon>Siphonostomatoida</taxon>
        <taxon>Caligidae</taxon>
        <taxon>Caligus</taxon>
    </lineage>
</organism>
<protein>
    <submittedName>
        <fullName evidence="1">Transposable element</fullName>
    </submittedName>
</protein>
<dbReference type="AlphaFoldDB" id="A0A7T8JZB7"/>
<dbReference type="OrthoDB" id="5869931at2759"/>
<evidence type="ECO:0000313" key="1">
    <source>
        <dbReference type="EMBL" id="QQP39954.1"/>
    </source>
</evidence>
<reference evidence="2" key="1">
    <citation type="submission" date="2021-01" db="EMBL/GenBank/DDBJ databases">
        <title>Caligus Genome Assembly.</title>
        <authorList>
            <person name="Gallardo-Escarate C."/>
        </authorList>
    </citation>
    <scope>NUCLEOTIDE SEQUENCE [LARGE SCALE GENOMIC DNA]</scope>
</reference>
<proteinExistence type="predicted"/>
<evidence type="ECO:0000313" key="2">
    <source>
        <dbReference type="Proteomes" id="UP000595437"/>
    </source>
</evidence>
<gene>
    <name evidence="1" type="ORF">FKW44_013836</name>
</gene>
<keyword evidence="2" id="KW-1185">Reference proteome</keyword>
<accession>A0A7T8JZB7</accession>
<dbReference type="Gene3D" id="3.30.420.10">
    <property type="entry name" value="Ribonuclease H-like superfamily/Ribonuclease H"/>
    <property type="match status" value="1"/>
</dbReference>
<dbReference type="GO" id="GO:0003676">
    <property type="term" value="F:nucleic acid binding"/>
    <property type="evidence" value="ECO:0007669"/>
    <property type="project" value="InterPro"/>
</dbReference>